<organism evidence="1 2">
    <name type="scientific">Lingula anatina</name>
    <name type="common">Brachiopod</name>
    <name type="synonym">Lingula unguis</name>
    <dbReference type="NCBI Taxonomy" id="7574"/>
    <lineage>
        <taxon>Eukaryota</taxon>
        <taxon>Metazoa</taxon>
        <taxon>Spiralia</taxon>
        <taxon>Lophotrochozoa</taxon>
        <taxon>Brachiopoda</taxon>
        <taxon>Linguliformea</taxon>
        <taxon>Lingulata</taxon>
        <taxon>Lingulida</taxon>
        <taxon>Linguloidea</taxon>
        <taxon>Lingulidae</taxon>
        <taxon>Lingula</taxon>
    </lineage>
</organism>
<keyword evidence="1" id="KW-1185">Reference proteome</keyword>
<sequence length="133" mass="15181">MAGRGRGARMKKLNGGSLEKPRQLKIQQGTAVMTNLREAEQIVYKLSDRKASLQEVSDLCSISKRHGKELETRNESNYLELVFLLPLIRYSTQYVRQLIKDQYLNSQGRGLVMDILEARARKWAGPDHVTQGH</sequence>
<dbReference type="RefSeq" id="XP_023933320.1">
    <property type="nucleotide sequence ID" value="XM_024077552.1"/>
</dbReference>
<dbReference type="InParanoid" id="A0A2R2MSS5"/>
<dbReference type="AlphaFoldDB" id="A0A2R2MSS5"/>
<name>A0A2R2MSS5_LINAN</name>
<dbReference type="OrthoDB" id="6357832at2759"/>
<accession>A0A2R2MSS5</accession>
<reference evidence="2" key="1">
    <citation type="submission" date="2025-08" db="UniProtKB">
        <authorList>
            <consortium name="RefSeq"/>
        </authorList>
    </citation>
    <scope>IDENTIFICATION</scope>
    <source>
        <tissue evidence="2">Gonads</tissue>
    </source>
</reference>
<protein>
    <submittedName>
        <fullName evidence="2">Uncharacterized protein LOC106165264 isoform X1</fullName>
    </submittedName>
</protein>
<dbReference type="Proteomes" id="UP000085678">
    <property type="component" value="Unplaced"/>
</dbReference>
<evidence type="ECO:0000313" key="1">
    <source>
        <dbReference type="Proteomes" id="UP000085678"/>
    </source>
</evidence>
<evidence type="ECO:0000313" key="2">
    <source>
        <dbReference type="RefSeq" id="XP_023933320.1"/>
    </source>
</evidence>
<dbReference type="KEGG" id="lak:106165264"/>
<gene>
    <name evidence="2" type="primary">LOC106165264</name>
</gene>
<dbReference type="GeneID" id="106165264"/>
<proteinExistence type="predicted"/>